<dbReference type="InterPro" id="IPR007341">
    <property type="entry name" value="Transgly_assoc"/>
</dbReference>
<dbReference type="Proteomes" id="UP000032702">
    <property type="component" value="Unassembled WGS sequence"/>
</dbReference>
<comment type="subcellular location">
    <subcellularLocation>
        <location evidence="1">Cell membrane</location>
        <topology evidence="1">Multi-pass membrane protein</topology>
    </subcellularLocation>
</comment>
<feature type="transmembrane region" description="Helical" evidence="8">
    <location>
        <begin position="102"/>
        <end position="123"/>
    </location>
</feature>
<evidence type="ECO:0000256" key="2">
    <source>
        <dbReference type="ARBA" id="ARBA00011006"/>
    </source>
</evidence>
<evidence type="ECO:0000256" key="7">
    <source>
        <dbReference type="SAM" id="MobiDB-lite"/>
    </source>
</evidence>
<comment type="caution">
    <text evidence="9">The sequence shown here is derived from an EMBL/GenBank/DDBJ whole genome shotgun (WGS) entry which is preliminary data.</text>
</comment>
<gene>
    <name evidence="9" type="ORF">STIAU_2531</name>
</gene>
<keyword evidence="5 8" id="KW-1133">Transmembrane helix</keyword>
<name>Q091A5_STIAD</name>
<feature type="transmembrane region" description="Helical" evidence="8">
    <location>
        <begin position="45"/>
        <end position="63"/>
    </location>
</feature>
<dbReference type="PANTHER" id="PTHR33884:SF3">
    <property type="entry name" value="UPF0410 PROTEIN YMGE"/>
    <property type="match status" value="1"/>
</dbReference>
<keyword evidence="6 8" id="KW-0472">Membrane</keyword>
<evidence type="ECO:0008006" key="11">
    <source>
        <dbReference type="Google" id="ProtNLM"/>
    </source>
</evidence>
<proteinExistence type="inferred from homology"/>
<feature type="region of interest" description="Disordered" evidence="7">
    <location>
        <begin position="1"/>
        <end position="22"/>
    </location>
</feature>
<evidence type="ECO:0000256" key="6">
    <source>
        <dbReference type="ARBA" id="ARBA00023136"/>
    </source>
</evidence>
<evidence type="ECO:0000313" key="10">
    <source>
        <dbReference type="Proteomes" id="UP000032702"/>
    </source>
</evidence>
<keyword evidence="4 8" id="KW-0812">Transmembrane</keyword>
<comment type="similarity">
    <text evidence="2">Belongs to the UPF0410 family.</text>
</comment>
<organism evidence="9 10">
    <name type="scientific">Stigmatella aurantiaca (strain DW4/3-1)</name>
    <dbReference type="NCBI Taxonomy" id="378806"/>
    <lineage>
        <taxon>Bacteria</taxon>
        <taxon>Pseudomonadati</taxon>
        <taxon>Myxococcota</taxon>
        <taxon>Myxococcia</taxon>
        <taxon>Myxococcales</taxon>
        <taxon>Cystobacterineae</taxon>
        <taxon>Archangiaceae</taxon>
        <taxon>Stigmatella</taxon>
    </lineage>
</organism>
<dbReference type="PATRIC" id="fig|378806.16.peg.5410"/>
<evidence type="ECO:0000256" key="5">
    <source>
        <dbReference type="ARBA" id="ARBA00022989"/>
    </source>
</evidence>
<keyword evidence="3" id="KW-1003">Cell membrane</keyword>
<accession>Q091A5</accession>
<evidence type="ECO:0000313" key="9">
    <source>
        <dbReference type="EMBL" id="EAU66289.1"/>
    </source>
</evidence>
<feature type="transmembrane region" description="Helical" evidence="8">
    <location>
        <begin position="75"/>
        <end position="96"/>
    </location>
</feature>
<sequence length="131" mass="13755">MRLIPGAARHRNENHADLGGRPPAGLLTGPVPPYFVTQRQSMNPAYGIVLWIIIGALAGWIGSKIMGTDARQGGLANIVIGIIGAVVGGFASRLFFGNDANTNSLLGSFLIALMGSCAVIFAWKTVSHRKA</sequence>
<reference evidence="9 10" key="1">
    <citation type="submission" date="2006-04" db="EMBL/GenBank/DDBJ databases">
        <authorList>
            <person name="Nierman W.C."/>
        </authorList>
    </citation>
    <scope>NUCLEOTIDE SEQUENCE [LARGE SCALE GENOMIC DNA]</scope>
    <source>
        <strain evidence="9 10">DW4/3-1</strain>
    </source>
</reference>
<evidence type="ECO:0000256" key="8">
    <source>
        <dbReference type="SAM" id="Phobius"/>
    </source>
</evidence>
<evidence type="ECO:0000256" key="4">
    <source>
        <dbReference type="ARBA" id="ARBA00022692"/>
    </source>
</evidence>
<dbReference type="EMBL" id="AAMD01000059">
    <property type="protein sequence ID" value="EAU66289.1"/>
    <property type="molecule type" value="Genomic_DNA"/>
</dbReference>
<dbReference type="Pfam" id="PF04226">
    <property type="entry name" value="Transgly_assoc"/>
    <property type="match status" value="1"/>
</dbReference>
<protein>
    <recommendedName>
        <fullName evidence="11">Transglycosylase-associated protein</fullName>
    </recommendedName>
</protein>
<dbReference type="GO" id="GO:0005886">
    <property type="term" value="C:plasma membrane"/>
    <property type="evidence" value="ECO:0007669"/>
    <property type="project" value="UniProtKB-SubCell"/>
</dbReference>
<dbReference type="PANTHER" id="PTHR33884">
    <property type="entry name" value="UPF0410 PROTEIN YMGE"/>
    <property type="match status" value="1"/>
</dbReference>
<dbReference type="AlphaFoldDB" id="Q091A5"/>
<evidence type="ECO:0000256" key="1">
    <source>
        <dbReference type="ARBA" id="ARBA00004651"/>
    </source>
</evidence>
<evidence type="ECO:0000256" key="3">
    <source>
        <dbReference type="ARBA" id="ARBA00022475"/>
    </source>
</evidence>